<gene>
    <name evidence="2" type="ORF">CRG98_003255</name>
</gene>
<dbReference type="AlphaFoldDB" id="A0A2I0L6R8"/>
<feature type="domain" description="Reverse transcriptase" evidence="1">
    <location>
        <begin position="1"/>
        <end position="233"/>
    </location>
</feature>
<dbReference type="CDD" id="cd01650">
    <property type="entry name" value="RT_nLTR_like"/>
    <property type="match status" value="1"/>
</dbReference>
<organism evidence="2 3">
    <name type="scientific">Punica granatum</name>
    <name type="common">Pomegranate</name>
    <dbReference type="NCBI Taxonomy" id="22663"/>
    <lineage>
        <taxon>Eukaryota</taxon>
        <taxon>Viridiplantae</taxon>
        <taxon>Streptophyta</taxon>
        <taxon>Embryophyta</taxon>
        <taxon>Tracheophyta</taxon>
        <taxon>Spermatophyta</taxon>
        <taxon>Magnoliopsida</taxon>
        <taxon>eudicotyledons</taxon>
        <taxon>Gunneridae</taxon>
        <taxon>Pentapetalae</taxon>
        <taxon>rosids</taxon>
        <taxon>malvids</taxon>
        <taxon>Myrtales</taxon>
        <taxon>Lythraceae</taxon>
        <taxon>Punica</taxon>
    </lineage>
</organism>
<dbReference type="PANTHER" id="PTHR33116:SF80">
    <property type="entry name" value="REVERSE TRANSCRIPTASE ZINC-BINDING DOMAIN-CONTAINING PROTEIN"/>
    <property type="match status" value="1"/>
</dbReference>
<sequence length="239" mass="26804">MAEFKELLDEAGLEDHSWTGYYYTWTNKRAEGFIAHGRRIGDNILLAHELVKGCKKEGVSHRCAVKADIMKAFDSVSWSFLLNIFHAIGLPEQFTSWIFECITGPRYSVVINGGMEGYFRGMKGLRQRDPLSPYLFVVAIEVLSRLFEAAAQDGRISSQPFCKKLNITHLGFADNLLIFLKGDDGSLRAIMDIFEVFYGMSGLRLNPKKTEIYCAGLGSSTVQELLLISGFKRGSLLVK</sequence>
<comment type="caution">
    <text evidence="2">The sequence shown here is derived from an EMBL/GenBank/DDBJ whole genome shotgun (WGS) entry which is preliminary data.</text>
</comment>
<reference evidence="2 3" key="1">
    <citation type="submission" date="2017-11" db="EMBL/GenBank/DDBJ databases">
        <title>De-novo sequencing of pomegranate (Punica granatum L.) genome.</title>
        <authorList>
            <person name="Akparov Z."/>
            <person name="Amiraslanov A."/>
            <person name="Hajiyeva S."/>
            <person name="Abbasov M."/>
            <person name="Kaur K."/>
            <person name="Hamwieh A."/>
            <person name="Solovyev V."/>
            <person name="Salamov A."/>
            <person name="Braich B."/>
            <person name="Kosarev P."/>
            <person name="Mahmoud A."/>
            <person name="Hajiyev E."/>
            <person name="Babayeva S."/>
            <person name="Izzatullayeva V."/>
            <person name="Mammadov A."/>
            <person name="Mammadov A."/>
            <person name="Sharifova S."/>
            <person name="Ojaghi J."/>
            <person name="Eynullazada K."/>
            <person name="Bayramov B."/>
            <person name="Abdulazimova A."/>
            <person name="Shahmuradov I."/>
        </authorList>
    </citation>
    <scope>NUCLEOTIDE SEQUENCE [LARGE SCALE GENOMIC DNA]</scope>
    <source>
        <strain evidence="3">cv. AG2017</strain>
        <tissue evidence="2">Leaf</tissue>
    </source>
</reference>
<dbReference type="Pfam" id="PF00078">
    <property type="entry name" value="RVT_1"/>
    <property type="match status" value="1"/>
</dbReference>
<dbReference type="PANTHER" id="PTHR33116">
    <property type="entry name" value="REVERSE TRANSCRIPTASE ZINC-BINDING DOMAIN-CONTAINING PROTEIN-RELATED-RELATED"/>
    <property type="match status" value="1"/>
</dbReference>
<dbReference type="STRING" id="22663.A0A2I0L6R8"/>
<dbReference type="EMBL" id="PGOL01000123">
    <property type="protein sequence ID" value="PKI76333.1"/>
    <property type="molecule type" value="Genomic_DNA"/>
</dbReference>
<evidence type="ECO:0000259" key="1">
    <source>
        <dbReference type="PROSITE" id="PS50878"/>
    </source>
</evidence>
<proteinExistence type="predicted"/>
<dbReference type="Proteomes" id="UP000233551">
    <property type="component" value="Unassembled WGS sequence"/>
</dbReference>
<keyword evidence="3" id="KW-1185">Reference proteome</keyword>
<protein>
    <recommendedName>
        <fullName evidence="1">Reverse transcriptase domain-containing protein</fullName>
    </recommendedName>
</protein>
<name>A0A2I0L6R8_PUNGR</name>
<evidence type="ECO:0000313" key="3">
    <source>
        <dbReference type="Proteomes" id="UP000233551"/>
    </source>
</evidence>
<evidence type="ECO:0000313" key="2">
    <source>
        <dbReference type="EMBL" id="PKI76333.1"/>
    </source>
</evidence>
<dbReference type="SUPFAM" id="SSF56672">
    <property type="entry name" value="DNA/RNA polymerases"/>
    <property type="match status" value="1"/>
</dbReference>
<accession>A0A2I0L6R8</accession>
<dbReference type="PROSITE" id="PS50878">
    <property type="entry name" value="RT_POL"/>
    <property type="match status" value="1"/>
</dbReference>
<dbReference type="InterPro" id="IPR000477">
    <property type="entry name" value="RT_dom"/>
</dbReference>
<dbReference type="InterPro" id="IPR043502">
    <property type="entry name" value="DNA/RNA_pol_sf"/>
</dbReference>